<dbReference type="AlphaFoldDB" id="A0A2A6CPK4"/>
<dbReference type="Gene3D" id="1.20.1070.10">
    <property type="entry name" value="Rhodopsin 7-helix transmembrane proteins"/>
    <property type="match status" value="1"/>
</dbReference>
<proteinExistence type="predicted"/>
<protein>
    <submittedName>
        <fullName evidence="1">Uncharacterized protein</fullName>
    </submittedName>
</protein>
<dbReference type="EnsemblMetazoa" id="PPA15649.1">
    <property type="protein sequence ID" value="PPA15649.1"/>
    <property type="gene ID" value="WBGene00105203"/>
</dbReference>
<organism evidence="1 2">
    <name type="scientific">Pristionchus pacificus</name>
    <name type="common">Parasitic nematode worm</name>
    <dbReference type="NCBI Taxonomy" id="54126"/>
    <lineage>
        <taxon>Eukaryota</taxon>
        <taxon>Metazoa</taxon>
        <taxon>Ecdysozoa</taxon>
        <taxon>Nematoda</taxon>
        <taxon>Chromadorea</taxon>
        <taxon>Rhabditida</taxon>
        <taxon>Rhabditina</taxon>
        <taxon>Diplogasteromorpha</taxon>
        <taxon>Diplogasteroidea</taxon>
        <taxon>Neodiplogasteridae</taxon>
        <taxon>Pristionchus</taxon>
    </lineage>
</organism>
<reference evidence="2" key="1">
    <citation type="journal article" date="2008" name="Nat. Genet.">
        <title>The Pristionchus pacificus genome provides a unique perspective on nematode lifestyle and parasitism.</title>
        <authorList>
            <person name="Dieterich C."/>
            <person name="Clifton S.W."/>
            <person name="Schuster L.N."/>
            <person name="Chinwalla A."/>
            <person name="Delehaunty K."/>
            <person name="Dinkelacker I."/>
            <person name="Fulton L."/>
            <person name="Fulton R."/>
            <person name="Godfrey J."/>
            <person name="Minx P."/>
            <person name="Mitreva M."/>
            <person name="Roeseler W."/>
            <person name="Tian H."/>
            <person name="Witte H."/>
            <person name="Yang S.P."/>
            <person name="Wilson R.K."/>
            <person name="Sommer R.J."/>
        </authorList>
    </citation>
    <scope>NUCLEOTIDE SEQUENCE [LARGE SCALE GENOMIC DNA]</scope>
    <source>
        <strain evidence="2">PS312</strain>
    </source>
</reference>
<evidence type="ECO:0000313" key="1">
    <source>
        <dbReference type="EnsemblMetazoa" id="PPA15649.1"/>
    </source>
</evidence>
<keyword evidence="2" id="KW-1185">Reference proteome</keyword>
<sequence>MSAYCRNSQNLFFLLYWAISLIVNTVALIIIILNGSKLDQEIKALTVFLQVTCTVQNVFNNVMFLPFSYPVTALYVILFLSFESLTIMMIFTLQTDRKVQNAVLDKVRATMRVECFIINITNAQFPQLKWRERGLIRTVIDFREQPNLMFIYCSVIVVLVLLGGLLILVPFSHMLAIVLRAGQRIQAQPSDKTNFLVLLFFLLVRFLILTVVSSRDHVYADSQSGLCCMGVVCPIIPIQLLTTIYIFLNALLISAFGMLIIGRHQLIMDEGSMLSFGLRTRIALYVILLLFFQSVTIMVPFVAQTDRKLQNDALDKFPQLKWRERGLNWIVLDLKEQHILLIYIVIMMSSILLGALLIFVPFSHMLAIVIRAGRRMKTREFEKNNLRHAKSVVIQFLVLLFFLLVPFLLLTVVSSRDSVYADTQILMAVAESLFACSTLANSYVVITRNRRYMSALKSSYYRVVRHRDRAESVSVSMMFVARAK</sequence>
<evidence type="ECO:0000313" key="2">
    <source>
        <dbReference type="Proteomes" id="UP000005239"/>
    </source>
</evidence>
<gene>
    <name evidence="1" type="primary">WBGene00105203</name>
</gene>
<name>A0A2A6CPK4_PRIPA</name>
<dbReference type="PANTHER" id="PTHR45830:SF15">
    <property type="entry name" value="SERPENTINE RECEPTOR, CLASS I"/>
    <property type="match status" value="1"/>
</dbReference>
<accession>A0A8R1YAW5</accession>
<accession>A0A2A6CPK4</accession>
<dbReference type="Proteomes" id="UP000005239">
    <property type="component" value="Unassembled WGS sequence"/>
</dbReference>
<reference evidence="1" key="2">
    <citation type="submission" date="2022-06" db="UniProtKB">
        <authorList>
            <consortium name="EnsemblMetazoa"/>
        </authorList>
    </citation>
    <scope>IDENTIFICATION</scope>
    <source>
        <strain evidence="1">PS312</strain>
    </source>
</reference>
<dbReference type="PANTHER" id="PTHR45830">
    <property type="entry name" value="SERPENTINE RECEPTOR, CLASS I"/>
    <property type="match status" value="1"/>
</dbReference>
<dbReference type="SUPFAM" id="SSF81321">
    <property type="entry name" value="Family A G protein-coupled receptor-like"/>
    <property type="match status" value="1"/>
</dbReference>